<keyword evidence="10" id="KW-0406">Ion transport</keyword>
<feature type="transmembrane region" description="Helical" evidence="10">
    <location>
        <begin position="36"/>
        <end position="56"/>
    </location>
</feature>
<keyword evidence="5 10" id="KW-0472">Membrane</keyword>
<dbReference type="RefSeq" id="WP_371360920.1">
    <property type="nucleotide sequence ID" value="NZ_CP155572.1"/>
</dbReference>
<dbReference type="GO" id="GO:0005886">
    <property type="term" value="C:plasma membrane"/>
    <property type="evidence" value="ECO:0007669"/>
    <property type="project" value="UniProtKB-SubCell"/>
</dbReference>
<dbReference type="PANTHER" id="PTHR28259">
    <property type="entry name" value="FLUORIDE EXPORT PROTEIN 1-RELATED"/>
    <property type="match status" value="1"/>
</dbReference>
<keyword evidence="4 10" id="KW-1133">Transmembrane helix</keyword>
<keyword evidence="3 10" id="KW-0812">Transmembrane</keyword>
<dbReference type="GO" id="GO:0062054">
    <property type="term" value="F:fluoride channel activity"/>
    <property type="evidence" value="ECO:0007669"/>
    <property type="project" value="UniProtKB-UniRule"/>
</dbReference>
<dbReference type="HAMAP" id="MF_00454">
    <property type="entry name" value="FluC"/>
    <property type="match status" value="1"/>
</dbReference>
<keyword evidence="10" id="KW-0915">Sodium</keyword>
<keyword evidence="10" id="KW-0813">Transport</keyword>
<comment type="subcellular location">
    <subcellularLocation>
        <location evidence="1 10">Cell membrane</location>
        <topology evidence="1 10">Multi-pass membrane protein</topology>
    </subcellularLocation>
</comment>
<sequence>MLINILIVTLGGGIGAASRYVVSSWAAERFGSNFPYGTLLVNVAGCFIIGLFLALVTDKLIVKPEWRLFVTTGFLGGLTTFSSFSYETIKLLQEAGISLALYNVLANCVIGFFATWMGINFARCLTLS</sequence>
<feature type="binding site" evidence="10">
    <location>
        <position position="76"/>
    </location>
    <ligand>
        <name>Na(+)</name>
        <dbReference type="ChEBI" id="CHEBI:29101"/>
        <note>structural</note>
    </ligand>
</feature>
<dbReference type="EMBL" id="FWXI01000019">
    <property type="protein sequence ID" value="SMD03399.1"/>
    <property type="molecule type" value="Genomic_DNA"/>
</dbReference>
<feature type="transmembrane region" description="Helical" evidence="10">
    <location>
        <begin position="68"/>
        <end position="86"/>
    </location>
</feature>
<keyword evidence="6 10" id="KW-0407">Ion channel</keyword>
<keyword evidence="12" id="KW-1185">Reference proteome</keyword>
<comment type="similarity">
    <text evidence="7 10">Belongs to the fluoride channel Fluc/FEX (TC 1.A.43) family.</text>
</comment>
<evidence type="ECO:0000256" key="8">
    <source>
        <dbReference type="ARBA" id="ARBA00035585"/>
    </source>
</evidence>
<protein>
    <recommendedName>
        <fullName evidence="10">Fluoride-specific ion channel FluC</fullName>
    </recommendedName>
</protein>
<keyword evidence="2 10" id="KW-1003">Cell membrane</keyword>
<dbReference type="Proteomes" id="UP000192738">
    <property type="component" value="Unassembled WGS sequence"/>
</dbReference>
<accession>A0A1W2E0Y5</accession>
<dbReference type="Pfam" id="PF02537">
    <property type="entry name" value="CRCB"/>
    <property type="match status" value="1"/>
</dbReference>
<evidence type="ECO:0000256" key="5">
    <source>
        <dbReference type="ARBA" id="ARBA00023136"/>
    </source>
</evidence>
<evidence type="ECO:0000256" key="9">
    <source>
        <dbReference type="ARBA" id="ARBA00049940"/>
    </source>
</evidence>
<reference evidence="11 12" key="1">
    <citation type="submission" date="2017-04" db="EMBL/GenBank/DDBJ databases">
        <authorList>
            <person name="Afonso C.L."/>
            <person name="Miller P.J."/>
            <person name="Scott M.A."/>
            <person name="Spackman E."/>
            <person name="Goraichik I."/>
            <person name="Dimitrov K.M."/>
            <person name="Suarez D.L."/>
            <person name="Swayne D.E."/>
        </authorList>
    </citation>
    <scope>NUCLEOTIDE SEQUENCE [LARGE SCALE GENOMIC DNA]</scope>
    <source>
        <strain evidence="11 12">DSM 5090</strain>
    </source>
</reference>
<evidence type="ECO:0000256" key="6">
    <source>
        <dbReference type="ARBA" id="ARBA00023303"/>
    </source>
</evidence>
<organism evidence="11 12">
    <name type="scientific">Sporomusa malonica</name>
    <dbReference type="NCBI Taxonomy" id="112901"/>
    <lineage>
        <taxon>Bacteria</taxon>
        <taxon>Bacillati</taxon>
        <taxon>Bacillota</taxon>
        <taxon>Negativicutes</taxon>
        <taxon>Selenomonadales</taxon>
        <taxon>Sporomusaceae</taxon>
        <taxon>Sporomusa</taxon>
    </lineage>
</organism>
<proteinExistence type="inferred from homology"/>
<evidence type="ECO:0000256" key="1">
    <source>
        <dbReference type="ARBA" id="ARBA00004651"/>
    </source>
</evidence>
<evidence type="ECO:0000256" key="3">
    <source>
        <dbReference type="ARBA" id="ARBA00022692"/>
    </source>
</evidence>
<dbReference type="NCBIfam" id="TIGR00494">
    <property type="entry name" value="crcB"/>
    <property type="match status" value="1"/>
</dbReference>
<comment type="activity regulation">
    <text evidence="10">Na(+) is not transported, but it plays an essential structural role and its presence is essential for fluoride channel function.</text>
</comment>
<dbReference type="InterPro" id="IPR003691">
    <property type="entry name" value="FluC"/>
</dbReference>
<evidence type="ECO:0000313" key="12">
    <source>
        <dbReference type="Proteomes" id="UP000192738"/>
    </source>
</evidence>
<dbReference type="GO" id="GO:0140114">
    <property type="term" value="P:cellular detoxification of fluoride"/>
    <property type="evidence" value="ECO:0007669"/>
    <property type="project" value="UniProtKB-UniRule"/>
</dbReference>
<comment type="catalytic activity">
    <reaction evidence="8">
        <text>fluoride(in) = fluoride(out)</text>
        <dbReference type="Rhea" id="RHEA:76159"/>
        <dbReference type="ChEBI" id="CHEBI:17051"/>
    </reaction>
    <physiologicalReaction direction="left-to-right" evidence="8">
        <dbReference type="Rhea" id="RHEA:76160"/>
    </physiologicalReaction>
</comment>
<evidence type="ECO:0000313" key="11">
    <source>
        <dbReference type="EMBL" id="SMD03399.1"/>
    </source>
</evidence>
<evidence type="ECO:0000256" key="10">
    <source>
        <dbReference type="HAMAP-Rule" id="MF_00454"/>
    </source>
</evidence>
<comment type="function">
    <text evidence="9 10">Fluoride-specific ion channel. Important for reducing fluoride concentration in the cell, thus reducing its toxicity.</text>
</comment>
<feature type="transmembrane region" description="Helical" evidence="10">
    <location>
        <begin position="98"/>
        <end position="119"/>
    </location>
</feature>
<keyword evidence="10" id="KW-0479">Metal-binding</keyword>
<dbReference type="PANTHER" id="PTHR28259:SF1">
    <property type="entry name" value="FLUORIDE EXPORT PROTEIN 1-RELATED"/>
    <property type="match status" value="1"/>
</dbReference>
<evidence type="ECO:0000256" key="4">
    <source>
        <dbReference type="ARBA" id="ARBA00022989"/>
    </source>
</evidence>
<gene>
    <name evidence="10" type="primary">fluC</name>
    <name evidence="10" type="synonym">crcB</name>
    <name evidence="11" type="ORF">SAMN04488500_11994</name>
</gene>
<name>A0A1W2E0Y5_9FIRM</name>
<dbReference type="STRING" id="112901.SAMN04488500_11994"/>
<feature type="binding site" evidence="10">
    <location>
        <position position="79"/>
    </location>
    <ligand>
        <name>Na(+)</name>
        <dbReference type="ChEBI" id="CHEBI:29101"/>
        <note>structural</note>
    </ligand>
</feature>
<evidence type="ECO:0000256" key="2">
    <source>
        <dbReference type="ARBA" id="ARBA00022475"/>
    </source>
</evidence>
<dbReference type="GO" id="GO:0046872">
    <property type="term" value="F:metal ion binding"/>
    <property type="evidence" value="ECO:0007669"/>
    <property type="project" value="UniProtKB-KW"/>
</dbReference>
<evidence type="ECO:0000256" key="7">
    <source>
        <dbReference type="ARBA" id="ARBA00035120"/>
    </source>
</evidence>
<dbReference type="AlphaFoldDB" id="A0A1W2E0Y5"/>